<accession>A0ABV4AR76</accession>
<dbReference type="Gene3D" id="1.10.10.10">
    <property type="entry name" value="Winged helix-like DNA-binding domain superfamily/Winged helix DNA-binding domain"/>
    <property type="match status" value="1"/>
</dbReference>
<dbReference type="PROSITE" id="PS51755">
    <property type="entry name" value="OMPR_PHOB"/>
    <property type="match status" value="1"/>
</dbReference>
<dbReference type="SUPFAM" id="SSF46894">
    <property type="entry name" value="C-terminal effector domain of the bipartite response regulators"/>
    <property type="match status" value="1"/>
</dbReference>
<dbReference type="CDD" id="cd00383">
    <property type="entry name" value="trans_reg_C"/>
    <property type="match status" value="1"/>
</dbReference>
<evidence type="ECO:0000256" key="2">
    <source>
        <dbReference type="PROSITE-ProRule" id="PRU01091"/>
    </source>
</evidence>
<protein>
    <submittedName>
        <fullName evidence="4">Transcriptional regulator</fullName>
    </submittedName>
</protein>
<dbReference type="InterPro" id="IPR001867">
    <property type="entry name" value="OmpR/PhoB-type_DNA-bd"/>
</dbReference>
<evidence type="ECO:0000313" key="5">
    <source>
        <dbReference type="Proteomes" id="UP001562159"/>
    </source>
</evidence>
<dbReference type="Proteomes" id="UP001562159">
    <property type="component" value="Unassembled WGS sequence"/>
</dbReference>
<dbReference type="SMART" id="SM00862">
    <property type="entry name" value="Trans_reg_C"/>
    <property type="match status" value="1"/>
</dbReference>
<dbReference type="Pfam" id="PF00486">
    <property type="entry name" value="Trans_reg_C"/>
    <property type="match status" value="1"/>
</dbReference>
<name>A0ABV4AR76_9GAMM</name>
<feature type="domain" description="OmpR/PhoB-type" evidence="3">
    <location>
        <begin position="9"/>
        <end position="107"/>
    </location>
</feature>
<dbReference type="EMBL" id="JBGBPY010000001">
    <property type="protein sequence ID" value="MEY2182715.1"/>
    <property type="molecule type" value="Genomic_DNA"/>
</dbReference>
<gene>
    <name evidence="4" type="ORF">AB7878_09835</name>
</gene>
<organism evidence="4 5">
    <name type="scientific">Rhodanobacter humi</name>
    <dbReference type="NCBI Taxonomy" id="1888173"/>
    <lineage>
        <taxon>Bacteria</taxon>
        <taxon>Pseudomonadati</taxon>
        <taxon>Pseudomonadota</taxon>
        <taxon>Gammaproteobacteria</taxon>
        <taxon>Lysobacterales</taxon>
        <taxon>Rhodanobacteraceae</taxon>
        <taxon>Rhodanobacter</taxon>
    </lineage>
</organism>
<feature type="DNA-binding region" description="OmpR/PhoB-type" evidence="2">
    <location>
        <begin position="9"/>
        <end position="107"/>
    </location>
</feature>
<keyword evidence="1 2" id="KW-0238">DNA-binding</keyword>
<keyword evidence="5" id="KW-1185">Reference proteome</keyword>
<dbReference type="InterPro" id="IPR036388">
    <property type="entry name" value="WH-like_DNA-bd_sf"/>
</dbReference>
<proteinExistence type="predicted"/>
<comment type="caution">
    <text evidence="4">The sequence shown here is derived from an EMBL/GenBank/DDBJ whole genome shotgun (WGS) entry which is preliminary data.</text>
</comment>
<sequence length="284" mass="31215">MPSVEPGNTGTYRFDNILVEPAAHRLERDGRPLPVEPKAYMLLLTLLRHAGEMVSKDALLDSIWGHRHVTAGVLSRSVSQLRHTLGDSSARPRYIVTVHSLGFRFIGEVQYTPTTVDNTIDSSSTVPLQQLPAQVQALNGQSEAAQLPYRRRFADGDPFLNFIDLQACLGQLANWAALLPPGDTQRQAILSVLSLESARLRESGAATPSLVYRGAVLAALAGDRKIAIADLRQAIDEGFRDSLALQRDLAWRVLADDEDFRQQQQRLDALLSDEQTLPDPSASC</sequence>
<evidence type="ECO:0000313" key="4">
    <source>
        <dbReference type="EMBL" id="MEY2182715.1"/>
    </source>
</evidence>
<evidence type="ECO:0000256" key="1">
    <source>
        <dbReference type="ARBA" id="ARBA00023125"/>
    </source>
</evidence>
<dbReference type="InterPro" id="IPR016032">
    <property type="entry name" value="Sig_transdc_resp-reg_C-effctor"/>
</dbReference>
<reference evidence="4 5" key="1">
    <citation type="submission" date="2024-07" db="EMBL/GenBank/DDBJ databases">
        <title>Molecular mechanisms and environmental adaptations of flagellar loss and biofilm growth of Rhodanobacter under environmental stress.</title>
        <authorList>
            <person name="Chen M."/>
        </authorList>
    </citation>
    <scope>NUCLEOTIDE SEQUENCE [LARGE SCALE GENOMIC DNA]</scope>
    <source>
        <strain evidence="4 5">RS22</strain>
    </source>
</reference>
<evidence type="ECO:0000259" key="3">
    <source>
        <dbReference type="PROSITE" id="PS51755"/>
    </source>
</evidence>